<feature type="compositionally biased region" description="Basic and acidic residues" evidence="2">
    <location>
        <begin position="377"/>
        <end position="386"/>
    </location>
</feature>
<dbReference type="FunFam" id="1.20.1260.20:FF:000001">
    <property type="entry name" value="PPE family protein PPE41"/>
    <property type="match status" value="1"/>
</dbReference>
<dbReference type="EMBL" id="LZME01000068">
    <property type="protein sequence ID" value="OBK85844.1"/>
    <property type="molecule type" value="Genomic_DNA"/>
</dbReference>
<evidence type="ECO:0008006" key="7">
    <source>
        <dbReference type="Google" id="ProtNLM"/>
    </source>
</evidence>
<comment type="similarity">
    <text evidence="1">Belongs to the mycobacterial PPE family.</text>
</comment>
<feature type="region of interest" description="Disordered" evidence="2">
    <location>
        <begin position="354"/>
        <end position="406"/>
    </location>
</feature>
<evidence type="ECO:0000259" key="4">
    <source>
        <dbReference type="Pfam" id="PF12484"/>
    </source>
</evidence>
<dbReference type="Proteomes" id="UP000093712">
    <property type="component" value="Unassembled WGS sequence"/>
</dbReference>
<feature type="domain" description="PPE family C-terminal" evidence="4">
    <location>
        <begin position="312"/>
        <end position="402"/>
    </location>
</feature>
<dbReference type="RefSeq" id="WP_065040346.1">
    <property type="nucleotide sequence ID" value="NZ_LZME01000068.1"/>
</dbReference>
<organism evidence="5 6">
    <name type="scientific">Mycolicibacter heraklionensis</name>
    <dbReference type="NCBI Taxonomy" id="512402"/>
    <lineage>
        <taxon>Bacteria</taxon>
        <taxon>Bacillati</taxon>
        <taxon>Actinomycetota</taxon>
        <taxon>Actinomycetes</taxon>
        <taxon>Mycobacteriales</taxon>
        <taxon>Mycobacteriaceae</taxon>
        <taxon>Mycolicibacter</taxon>
    </lineage>
</organism>
<name>A0AA91IY34_9MYCO</name>
<evidence type="ECO:0000259" key="3">
    <source>
        <dbReference type="Pfam" id="PF00823"/>
    </source>
</evidence>
<dbReference type="PANTHER" id="PTHR46766">
    <property type="entry name" value="GLUTAMINE-RICH PROTEIN 2"/>
    <property type="match status" value="1"/>
</dbReference>
<dbReference type="Gene3D" id="1.20.1260.20">
    <property type="entry name" value="PPE superfamily"/>
    <property type="match status" value="1"/>
</dbReference>
<dbReference type="GO" id="GO:0052572">
    <property type="term" value="P:response to host immune response"/>
    <property type="evidence" value="ECO:0007669"/>
    <property type="project" value="TreeGrafter"/>
</dbReference>
<dbReference type="Pfam" id="PF00823">
    <property type="entry name" value="PPE"/>
    <property type="match status" value="1"/>
</dbReference>
<sequence>MFDFGALPPEINSTRMYAGPGAGPMRAAAAAWDDIGRQLESVATGYSSTISSLQGQHWSGPASNAMAAAATRYLAWATATAAQAEQTAAQIRAVAGAYETAFAATVPPAAVAANRSQLAMLVATNFFGQNLPAIAATEAVYAEMWAQDATAMYGYAGASAQAGVLTPFSRPPETTGLGGQSAQQAAAARAAADVVAGDTQMLLAELLSGAPEQPHLPATAPAQPPQVGIGQATPPPPASLPIVEQVAAFGPTLGVLGVAQQVVFTTGSQGVFGMAILNAQAKAAAGAALATPVVTVDAHGTTLTGVPAAVLAGAGKAAPVGKLTVPQNWLTATPTAGAADSAAKSSRPAAIGAAAAEPANSAKPMVGNAPTAVLGPMDRRAPRRDGTAVFRMRDRRFRMPRPPGAG</sequence>
<feature type="compositionally biased region" description="Low complexity" evidence="2">
    <location>
        <begin position="354"/>
        <end position="364"/>
    </location>
</feature>
<dbReference type="SUPFAM" id="SSF140459">
    <property type="entry name" value="PE/PPE dimer-like"/>
    <property type="match status" value="1"/>
</dbReference>
<feature type="domain" description="PPE" evidence="3">
    <location>
        <begin position="3"/>
        <end position="163"/>
    </location>
</feature>
<reference evidence="5 6" key="1">
    <citation type="submission" date="2016-06" db="EMBL/GenBank/DDBJ databases">
        <authorList>
            <person name="Sutton G."/>
            <person name="Brinkac L."/>
            <person name="Sanka R."/>
            <person name="Adams M."/>
            <person name="Lau E."/>
            <person name="Garcia-Basteiro A."/>
            <person name="Lopez-Varela E."/>
            <person name="Palencia S."/>
        </authorList>
    </citation>
    <scope>NUCLEOTIDE SEQUENCE [LARGE SCALE GENOMIC DNA]</scope>
    <source>
        <strain evidence="5 6">1211594.5</strain>
    </source>
</reference>
<proteinExistence type="inferred from homology"/>
<evidence type="ECO:0000256" key="2">
    <source>
        <dbReference type="SAM" id="MobiDB-lite"/>
    </source>
</evidence>
<dbReference type="InterPro" id="IPR000030">
    <property type="entry name" value="PPE_dom"/>
</dbReference>
<accession>A0AA91IY34</accession>
<evidence type="ECO:0000313" key="6">
    <source>
        <dbReference type="Proteomes" id="UP000093712"/>
    </source>
</evidence>
<dbReference type="InterPro" id="IPR038332">
    <property type="entry name" value="PPE_sf"/>
</dbReference>
<dbReference type="AlphaFoldDB" id="A0AA91IY34"/>
<evidence type="ECO:0000256" key="1">
    <source>
        <dbReference type="ARBA" id="ARBA00010652"/>
    </source>
</evidence>
<dbReference type="PANTHER" id="PTHR46766:SF1">
    <property type="entry name" value="GLUTAMINE-RICH PROTEIN 2"/>
    <property type="match status" value="1"/>
</dbReference>
<protein>
    <recommendedName>
        <fullName evidence="7">PPE family protein</fullName>
    </recommendedName>
</protein>
<evidence type="ECO:0000313" key="5">
    <source>
        <dbReference type="EMBL" id="OBK85844.1"/>
    </source>
</evidence>
<gene>
    <name evidence="5" type="ORF">A5649_02175</name>
</gene>
<comment type="caution">
    <text evidence="5">The sequence shown here is derived from an EMBL/GenBank/DDBJ whole genome shotgun (WGS) entry which is preliminary data.</text>
</comment>
<dbReference type="InterPro" id="IPR022171">
    <property type="entry name" value="PPE_C"/>
</dbReference>
<dbReference type="Pfam" id="PF12484">
    <property type="entry name" value="PPE-SVP"/>
    <property type="match status" value="1"/>
</dbReference>